<evidence type="ECO:0000313" key="3">
    <source>
        <dbReference type="EMBL" id="MBP1039421.1"/>
    </source>
</evidence>
<keyword evidence="4" id="KW-1185">Reference proteome</keyword>
<comment type="caution">
    <text evidence="3">The sequence shown here is derived from an EMBL/GenBank/DDBJ whole genome shotgun (WGS) entry which is preliminary data.</text>
</comment>
<gene>
    <name evidence="3" type="ORF">I6N95_00235</name>
</gene>
<feature type="chain" id="PRO_5037543351" evidence="1">
    <location>
        <begin position="24"/>
        <end position="267"/>
    </location>
</feature>
<dbReference type="InterPro" id="IPR027994">
    <property type="entry name" value="WxL_dom"/>
</dbReference>
<protein>
    <submittedName>
        <fullName evidence="3">WxL domain-containing protein</fullName>
    </submittedName>
</protein>
<dbReference type="RefSeq" id="WP_209524328.1">
    <property type="nucleotide sequence ID" value="NZ_JAEEGA010000001.1"/>
</dbReference>
<proteinExistence type="predicted"/>
<dbReference type="AlphaFoldDB" id="A0A940P487"/>
<feature type="signal peptide" evidence="1">
    <location>
        <begin position="1"/>
        <end position="23"/>
    </location>
</feature>
<organism evidence="3 4">
    <name type="scientific">Vagococcus allomyrinae</name>
    <dbReference type="NCBI Taxonomy" id="2794353"/>
    <lineage>
        <taxon>Bacteria</taxon>
        <taxon>Bacillati</taxon>
        <taxon>Bacillota</taxon>
        <taxon>Bacilli</taxon>
        <taxon>Lactobacillales</taxon>
        <taxon>Enterococcaceae</taxon>
        <taxon>Vagococcus</taxon>
    </lineage>
</organism>
<dbReference type="Pfam" id="PF13731">
    <property type="entry name" value="WxL"/>
    <property type="match status" value="1"/>
</dbReference>
<feature type="domain" description="WxL" evidence="2">
    <location>
        <begin position="30"/>
        <end position="266"/>
    </location>
</feature>
<sequence>MKKMTGLFSLCAVALLVAPTALAAPVLNNEDLATEGSVKFIKDTDQNKTGTINQPDETGQIPGVIELPGEGNSGKGLLRIQFVPNFKFGTKEGISAARTEMPVKLLEYNKEGSATKENIAPFVQVTDERGLDGAAAKWELTVKATPFTADVAGGTDVLANCKIILKQSTLTMDYKTSAEAGTFVTGQAANAEIITDNATSTKVLGTALNKSTNGFQASNVFYDGYQKDKTYTESTTSGVTFIKEAGQAPIENAEYKSTLKWTLSDAL</sequence>
<accession>A0A940P487</accession>
<evidence type="ECO:0000256" key="1">
    <source>
        <dbReference type="SAM" id="SignalP"/>
    </source>
</evidence>
<evidence type="ECO:0000313" key="4">
    <source>
        <dbReference type="Proteomes" id="UP000674938"/>
    </source>
</evidence>
<dbReference type="Proteomes" id="UP000674938">
    <property type="component" value="Unassembled WGS sequence"/>
</dbReference>
<name>A0A940P487_9ENTE</name>
<dbReference type="EMBL" id="JAEEGA010000001">
    <property type="protein sequence ID" value="MBP1039421.1"/>
    <property type="molecule type" value="Genomic_DNA"/>
</dbReference>
<evidence type="ECO:0000259" key="2">
    <source>
        <dbReference type="Pfam" id="PF13731"/>
    </source>
</evidence>
<reference evidence="3" key="1">
    <citation type="submission" date="2020-12" db="EMBL/GenBank/DDBJ databases">
        <title>Vagococcus allomyrinae sp. nov. and Enterococcus lavae sp. nov., isolated from the larvae of Allomyrina dichotoma.</title>
        <authorList>
            <person name="Lee S.D."/>
        </authorList>
    </citation>
    <scope>NUCLEOTIDE SEQUENCE</scope>
    <source>
        <strain evidence="3">BWB3-3</strain>
    </source>
</reference>
<keyword evidence="1" id="KW-0732">Signal</keyword>